<organism evidence="1 2">
    <name type="scientific">Pisolithus tinctorius Marx 270</name>
    <dbReference type="NCBI Taxonomy" id="870435"/>
    <lineage>
        <taxon>Eukaryota</taxon>
        <taxon>Fungi</taxon>
        <taxon>Dikarya</taxon>
        <taxon>Basidiomycota</taxon>
        <taxon>Agaricomycotina</taxon>
        <taxon>Agaricomycetes</taxon>
        <taxon>Agaricomycetidae</taxon>
        <taxon>Boletales</taxon>
        <taxon>Sclerodermatineae</taxon>
        <taxon>Pisolithaceae</taxon>
        <taxon>Pisolithus</taxon>
    </lineage>
</organism>
<sequence>MSSPEPHFDSAELKMSGVQQLRLAPCWYFPLLLSSDAVWDCGLGHLVMKPYGHISLSIFLDIHKITGTRAQDILTPARDSLDACLYPQR</sequence>
<evidence type="ECO:0000313" key="1">
    <source>
        <dbReference type="EMBL" id="KIN97508.1"/>
    </source>
</evidence>
<accession>A0A0C3NQC2</accession>
<proteinExistence type="predicted"/>
<protein>
    <submittedName>
        <fullName evidence="1">Uncharacterized protein</fullName>
    </submittedName>
</protein>
<dbReference type="HOGENOM" id="CLU_2455651_0_0_1"/>
<reference evidence="1 2" key="1">
    <citation type="submission" date="2014-04" db="EMBL/GenBank/DDBJ databases">
        <authorList>
            <consortium name="DOE Joint Genome Institute"/>
            <person name="Kuo A."/>
            <person name="Kohler A."/>
            <person name="Costa M.D."/>
            <person name="Nagy L.G."/>
            <person name="Floudas D."/>
            <person name="Copeland A."/>
            <person name="Barry K.W."/>
            <person name="Cichocki N."/>
            <person name="Veneault-Fourrey C."/>
            <person name="LaButti K."/>
            <person name="Lindquist E.A."/>
            <person name="Lipzen A."/>
            <person name="Lundell T."/>
            <person name="Morin E."/>
            <person name="Murat C."/>
            <person name="Sun H."/>
            <person name="Tunlid A."/>
            <person name="Henrissat B."/>
            <person name="Grigoriev I.V."/>
            <person name="Hibbett D.S."/>
            <person name="Martin F."/>
            <person name="Nordberg H.P."/>
            <person name="Cantor M.N."/>
            <person name="Hua S.X."/>
        </authorList>
    </citation>
    <scope>NUCLEOTIDE SEQUENCE [LARGE SCALE GENOMIC DNA]</scope>
    <source>
        <strain evidence="1 2">Marx 270</strain>
    </source>
</reference>
<dbReference type="EMBL" id="KN832028">
    <property type="protein sequence ID" value="KIN97508.1"/>
    <property type="molecule type" value="Genomic_DNA"/>
</dbReference>
<name>A0A0C3NQC2_PISTI</name>
<dbReference type="Proteomes" id="UP000054217">
    <property type="component" value="Unassembled WGS sequence"/>
</dbReference>
<evidence type="ECO:0000313" key="2">
    <source>
        <dbReference type="Proteomes" id="UP000054217"/>
    </source>
</evidence>
<gene>
    <name evidence="1" type="ORF">M404DRAFT_1006026</name>
</gene>
<dbReference type="InParanoid" id="A0A0C3NQC2"/>
<keyword evidence="2" id="KW-1185">Reference proteome</keyword>
<dbReference type="AlphaFoldDB" id="A0A0C3NQC2"/>
<reference evidence="2" key="2">
    <citation type="submission" date="2015-01" db="EMBL/GenBank/DDBJ databases">
        <title>Evolutionary Origins and Diversification of the Mycorrhizal Mutualists.</title>
        <authorList>
            <consortium name="DOE Joint Genome Institute"/>
            <consortium name="Mycorrhizal Genomics Consortium"/>
            <person name="Kohler A."/>
            <person name="Kuo A."/>
            <person name="Nagy L.G."/>
            <person name="Floudas D."/>
            <person name="Copeland A."/>
            <person name="Barry K.W."/>
            <person name="Cichocki N."/>
            <person name="Veneault-Fourrey C."/>
            <person name="LaButti K."/>
            <person name="Lindquist E.A."/>
            <person name="Lipzen A."/>
            <person name="Lundell T."/>
            <person name="Morin E."/>
            <person name="Murat C."/>
            <person name="Riley R."/>
            <person name="Ohm R."/>
            <person name="Sun H."/>
            <person name="Tunlid A."/>
            <person name="Henrissat B."/>
            <person name="Grigoriev I.V."/>
            <person name="Hibbett D.S."/>
            <person name="Martin F."/>
        </authorList>
    </citation>
    <scope>NUCLEOTIDE SEQUENCE [LARGE SCALE GENOMIC DNA]</scope>
    <source>
        <strain evidence="2">Marx 270</strain>
    </source>
</reference>